<evidence type="ECO:0008006" key="3">
    <source>
        <dbReference type="Google" id="ProtNLM"/>
    </source>
</evidence>
<dbReference type="OrthoDB" id="2736594at2759"/>
<organism evidence="1 2">
    <name type="scientific">Wolfiporia cocos (strain MD-104)</name>
    <name type="common">Brown rot fungus</name>
    <dbReference type="NCBI Taxonomy" id="742152"/>
    <lineage>
        <taxon>Eukaryota</taxon>
        <taxon>Fungi</taxon>
        <taxon>Dikarya</taxon>
        <taxon>Basidiomycota</taxon>
        <taxon>Agaricomycotina</taxon>
        <taxon>Agaricomycetes</taxon>
        <taxon>Polyporales</taxon>
        <taxon>Phaeolaceae</taxon>
        <taxon>Wolfiporia</taxon>
    </lineage>
</organism>
<dbReference type="EMBL" id="KB467865">
    <property type="protein sequence ID" value="PCH35883.1"/>
    <property type="molecule type" value="Genomic_DNA"/>
</dbReference>
<protein>
    <recommendedName>
        <fullName evidence="3">F-box domain-containing protein</fullName>
    </recommendedName>
</protein>
<reference evidence="1 2" key="1">
    <citation type="journal article" date="2012" name="Science">
        <title>The Paleozoic origin of enzymatic lignin decomposition reconstructed from 31 fungal genomes.</title>
        <authorList>
            <person name="Floudas D."/>
            <person name="Binder M."/>
            <person name="Riley R."/>
            <person name="Barry K."/>
            <person name="Blanchette R.A."/>
            <person name="Henrissat B."/>
            <person name="Martinez A.T."/>
            <person name="Otillar R."/>
            <person name="Spatafora J.W."/>
            <person name="Yadav J.S."/>
            <person name="Aerts A."/>
            <person name="Benoit I."/>
            <person name="Boyd A."/>
            <person name="Carlson A."/>
            <person name="Copeland A."/>
            <person name="Coutinho P.M."/>
            <person name="de Vries R.P."/>
            <person name="Ferreira P."/>
            <person name="Findley K."/>
            <person name="Foster B."/>
            <person name="Gaskell J."/>
            <person name="Glotzer D."/>
            <person name="Gorecki P."/>
            <person name="Heitman J."/>
            <person name="Hesse C."/>
            <person name="Hori C."/>
            <person name="Igarashi K."/>
            <person name="Jurgens J.A."/>
            <person name="Kallen N."/>
            <person name="Kersten P."/>
            <person name="Kohler A."/>
            <person name="Kuees U."/>
            <person name="Kumar T.K.A."/>
            <person name="Kuo A."/>
            <person name="LaButti K."/>
            <person name="Larrondo L.F."/>
            <person name="Lindquist E."/>
            <person name="Ling A."/>
            <person name="Lombard V."/>
            <person name="Lucas S."/>
            <person name="Lundell T."/>
            <person name="Martin R."/>
            <person name="McLaughlin D.J."/>
            <person name="Morgenstern I."/>
            <person name="Morin E."/>
            <person name="Murat C."/>
            <person name="Nagy L.G."/>
            <person name="Nolan M."/>
            <person name="Ohm R.A."/>
            <person name="Patyshakuliyeva A."/>
            <person name="Rokas A."/>
            <person name="Ruiz-Duenas F.J."/>
            <person name="Sabat G."/>
            <person name="Salamov A."/>
            <person name="Samejima M."/>
            <person name="Schmutz J."/>
            <person name="Slot J.C."/>
            <person name="St John F."/>
            <person name="Stenlid J."/>
            <person name="Sun H."/>
            <person name="Sun S."/>
            <person name="Syed K."/>
            <person name="Tsang A."/>
            <person name="Wiebenga A."/>
            <person name="Young D."/>
            <person name="Pisabarro A."/>
            <person name="Eastwood D.C."/>
            <person name="Martin F."/>
            <person name="Cullen D."/>
            <person name="Grigoriev I.V."/>
            <person name="Hibbett D.S."/>
        </authorList>
    </citation>
    <scope>NUCLEOTIDE SEQUENCE [LARGE SCALE GENOMIC DNA]</scope>
    <source>
        <strain evidence="1 2">MD-104</strain>
    </source>
</reference>
<keyword evidence="2" id="KW-1185">Reference proteome</keyword>
<evidence type="ECO:0000313" key="1">
    <source>
        <dbReference type="EMBL" id="PCH35883.1"/>
    </source>
</evidence>
<proteinExistence type="predicted"/>
<accession>A0A2H3J7X9</accession>
<gene>
    <name evidence="1" type="ORF">WOLCODRAFT_156580</name>
</gene>
<dbReference type="Proteomes" id="UP000218811">
    <property type="component" value="Unassembled WGS sequence"/>
</dbReference>
<sequence>MTDEMKGQPAAPGIVEGSAFDIEARMLREIEWRPLLWNVHTGAFEPLISRRDALLPRFNSETAASRIPIGIWDKILECLEYEPETLNATEKVCSGWFLTSHRLRSKYKSNNRGPDSIGRVRLYARHIKTIPKPRRIDTRVHLQGSAAEEGKRRSGAANQPSLAHVGTFAAMFAGEQLPRLSSLVIHNGEWTPGAMQQSVFLHLSSFHSITSLILTNHITLPSIAVLLRLVCAFGCLEELSIRHLRLLHKRVPPASRRWAPSPTLKKLVFEDLNFLGELRPLYAYAELETSSGSKTVLFLLNAVSCSDQNQLLHCAGKTLRKFLIDPLDLLSGTNPHSIQPLRVPDVDLSRNVGLRELSIRIGGDIPSALLERVETYGMIRRMISSTCHTVLERITIEVQDPSAASPSTLSHVLLALRGAVCPPDHSLAPEKYASLKSVGLLFIGKDEPSKTQLKADWANLAPIWFPSLYSRGIMK</sequence>
<dbReference type="AlphaFoldDB" id="A0A2H3J7X9"/>
<evidence type="ECO:0000313" key="2">
    <source>
        <dbReference type="Proteomes" id="UP000218811"/>
    </source>
</evidence>
<name>A0A2H3J7X9_WOLCO</name>